<evidence type="ECO:0000313" key="4">
    <source>
        <dbReference type="Proteomes" id="UP001595925"/>
    </source>
</evidence>
<dbReference type="PANTHER" id="PTHR43245">
    <property type="entry name" value="BIFUNCTIONAL POLYMYXIN RESISTANCE PROTEIN ARNA"/>
    <property type="match status" value="1"/>
</dbReference>
<dbReference type="EMBL" id="JBHSJG010000036">
    <property type="protein sequence ID" value="MFC4988494.1"/>
    <property type="molecule type" value="Genomic_DNA"/>
</dbReference>
<dbReference type="Pfam" id="PF01370">
    <property type="entry name" value="Epimerase"/>
    <property type="match status" value="1"/>
</dbReference>
<evidence type="ECO:0000313" key="3">
    <source>
        <dbReference type="EMBL" id="MFC4988494.1"/>
    </source>
</evidence>
<dbReference type="InterPro" id="IPR001509">
    <property type="entry name" value="Epimerase_deHydtase"/>
</dbReference>
<dbReference type="InterPro" id="IPR050177">
    <property type="entry name" value="Lipid_A_modif_metabolic_enz"/>
</dbReference>
<proteinExistence type="predicted"/>
<dbReference type="RefSeq" id="WP_224827266.1">
    <property type="nucleotide sequence ID" value="NZ_JAIVEF010000001.1"/>
</dbReference>
<evidence type="ECO:0000256" key="1">
    <source>
        <dbReference type="SAM" id="MobiDB-lite"/>
    </source>
</evidence>
<accession>A0ABD5QHF8</accession>
<gene>
    <name evidence="3" type="ORF">ACFPFO_12125</name>
</gene>
<name>A0ABD5QHF8_9EURY</name>
<protein>
    <submittedName>
        <fullName evidence="3">NAD-dependent epimerase/dehydratase family protein</fullName>
    </submittedName>
</protein>
<sequence>MDVLVIGGTGLISTGIVRQLIGEGHDVTAVHRGETDADLPGSVDHLIADRTEYAAFESRMADLAPDCVIDMVCFDPADAESAIRAFEGRTDQFVFCSTESVYSRPADSLPIDEDGPRSPPTDYGTKKARCEDLFMEAHREEAFETTILRPWSTYGEGGTILHTLGSDTAYIDRIRRGKPIVVHGDGSGLWGPCHRDDVARAFVNAVGNERAYGEDYLVTSEEVMTWEVYHRKVADALDAPEPDLVSIPTDVLIEAAPERTDLLEDFLQYSTLFDNSKAERDLDFEYTIDWERGVERTVTYLDEHDRIDDAEADPFYDRLIEAWRGSREEFLESFDGGS</sequence>
<dbReference type="SUPFAM" id="SSF51735">
    <property type="entry name" value="NAD(P)-binding Rossmann-fold domains"/>
    <property type="match status" value="1"/>
</dbReference>
<keyword evidence="4" id="KW-1185">Reference proteome</keyword>
<dbReference type="Proteomes" id="UP001595925">
    <property type="component" value="Unassembled WGS sequence"/>
</dbReference>
<dbReference type="Gene3D" id="3.40.50.720">
    <property type="entry name" value="NAD(P)-binding Rossmann-like Domain"/>
    <property type="match status" value="1"/>
</dbReference>
<evidence type="ECO:0000259" key="2">
    <source>
        <dbReference type="Pfam" id="PF01370"/>
    </source>
</evidence>
<reference evidence="3 4" key="1">
    <citation type="journal article" date="2019" name="Int. J. Syst. Evol. Microbiol.">
        <title>The Global Catalogue of Microorganisms (GCM) 10K type strain sequencing project: providing services to taxonomists for standard genome sequencing and annotation.</title>
        <authorList>
            <consortium name="The Broad Institute Genomics Platform"/>
            <consortium name="The Broad Institute Genome Sequencing Center for Infectious Disease"/>
            <person name="Wu L."/>
            <person name="Ma J."/>
        </authorList>
    </citation>
    <scope>NUCLEOTIDE SEQUENCE [LARGE SCALE GENOMIC DNA]</scope>
    <source>
        <strain evidence="3 4">CGMCC 1.15824</strain>
    </source>
</reference>
<feature type="region of interest" description="Disordered" evidence="1">
    <location>
        <begin position="104"/>
        <end position="124"/>
    </location>
</feature>
<organism evidence="3 4">
    <name type="scientific">Saliphagus infecundisoli</name>
    <dbReference type="NCBI Taxonomy" id="1849069"/>
    <lineage>
        <taxon>Archaea</taxon>
        <taxon>Methanobacteriati</taxon>
        <taxon>Methanobacteriota</taxon>
        <taxon>Stenosarchaea group</taxon>
        <taxon>Halobacteria</taxon>
        <taxon>Halobacteriales</taxon>
        <taxon>Natrialbaceae</taxon>
        <taxon>Saliphagus</taxon>
    </lineage>
</organism>
<comment type="caution">
    <text evidence="3">The sequence shown here is derived from an EMBL/GenBank/DDBJ whole genome shotgun (WGS) entry which is preliminary data.</text>
</comment>
<dbReference type="InterPro" id="IPR036291">
    <property type="entry name" value="NAD(P)-bd_dom_sf"/>
</dbReference>
<feature type="domain" description="NAD-dependent epimerase/dehydratase" evidence="2">
    <location>
        <begin position="3"/>
        <end position="216"/>
    </location>
</feature>
<dbReference type="AlphaFoldDB" id="A0ABD5QHF8"/>